<dbReference type="ExpressionAtlas" id="A0A1P8APR3">
    <property type="expression patterns" value="differential"/>
</dbReference>
<dbReference type="TAIR" id="AT1G28005"/>
<gene>
    <name evidence="1 2" type="ordered locus">At1g28005</name>
</gene>
<dbReference type="OrthoDB" id="1096070at2759"/>
<keyword evidence="3" id="KW-1185">Reference proteome</keyword>
<reference evidence="3" key="2">
    <citation type="journal article" date="2017" name="Plant J.">
        <title>Araport11: a complete reannotation of the Arabidopsis thaliana reference genome.</title>
        <authorList>
            <person name="Cheng C.Y."/>
            <person name="Krishnakumar V."/>
            <person name="Chan A.P."/>
            <person name="Thibaud-Nissen F."/>
            <person name="Schobel S."/>
            <person name="Town C.D."/>
        </authorList>
    </citation>
    <scope>GENOME REANNOTATION</scope>
    <source>
        <strain evidence="3">cv. Columbia</strain>
    </source>
</reference>
<protein>
    <submittedName>
        <fullName evidence="2">Uncharacterized protein</fullName>
    </submittedName>
</protein>
<dbReference type="AlphaFoldDB" id="A0A1P8APR3"/>
<evidence type="ECO:0000313" key="3">
    <source>
        <dbReference type="Proteomes" id="UP000006548"/>
    </source>
</evidence>
<dbReference type="GeneID" id="28717272"/>
<reference evidence="2 3" key="1">
    <citation type="journal article" date="2000" name="Nature">
        <title>Sequence and analysis of chromosome 1 of the plant Arabidopsis thaliana.</title>
        <authorList>
            <person name="Theologis A."/>
            <person name="Ecker J.R."/>
            <person name="Palm C.J."/>
            <person name="Federspiel N.A."/>
            <person name="Kaul S."/>
            <person name="White O."/>
            <person name="Alonso J."/>
            <person name="Altafi H."/>
            <person name="Araujo R."/>
            <person name="Bowman C.L."/>
            <person name="Brooks S.Y."/>
            <person name="Buehler E."/>
            <person name="Chan A."/>
            <person name="Chao Q."/>
            <person name="Chen H."/>
            <person name="Cheuk R.F."/>
            <person name="Chin C.W."/>
            <person name="Chung M.K."/>
            <person name="Conn L."/>
            <person name="Conway A.B."/>
            <person name="Conway A.R."/>
            <person name="Creasy T.H."/>
            <person name="Dewar K."/>
            <person name="Dunn P."/>
            <person name="Etgu P."/>
            <person name="Feldblyum T.V."/>
            <person name="Feng J."/>
            <person name="Fong B."/>
            <person name="Fujii C.Y."/>
            <person name="Gill J.E."/>
            <person name="Goldsmith A.D."/>
            <person name="Haas B."/>
            <person name="Hansen N.F."/>
            <person name="Hughes B."/>
            <person name="Huizar L."/>
            <person name="Hunter J.L."/>
            <person name="Jenkins J."/>
            <person name="Johnson-Hopson C."/>
            <person name="Khan S."/>
            <person name="Khaykin E."/>
            <person name="Kim C.J."/>
            <person name="Koo H.L."/>
            <person name="Kremenetskaia I."/>
            <person name="Kurtz D.B."/>
            <person name="Kwan A."/>
            <person name="Lam B."/>
            <person name="Langin-Hooper S."/>
            <person name="Lee A."/>
            <person name="Lee J.M."/>
            <person name="Lenz C.A."/>
            <person name="Li J.H."/>
            <person name="Li Y."/>
            <person name="Lin X."/>
            <person name="Liu S.X."/>
            <person name="Liu Z.A."/>
            <person name="Luros J.S."/>
            <person name="Maiti R."/>
            <person name="Marziali A."/>
            <person name="Militscher J."/>
            <person name="Miranda M."/>
            <person name="Nguyen M."/>
            <person name="Nierman W.C."/>
            <person name="Osborne B.I."/>
            <person name="Pai G."/>
            <person name="Peterson J."/>
            <person name="Pham P.K."/>
            <person name="Rizzo M."/>
            <person name="Rooney T."/>
            <person name="Rowley D."/>
            <person name="Sakano H."/>
            <person name="Salzberg S.L."/>
            <person name="Schwartz J.R."/>
            <person name="Shinn P."/>
            <person name="Southwick A.M."/>
            <person name="Sun H."/>
            <person name="Tallon L.J."/>
            <person name="Tambunga G."/>
            <person name="Toriumi M.J."/>
            <person name="Town C.D."/>
            <person name="Utterback T."/>
            <person name="Van Aken S."/>
            <person name="Vaysberg M."/>
            <person name="Vysotskaia V.S."/>
            <person name="Walker M."/>
            <person name="Wu D."/>
            <person name="Yu G."/>
            <person name="Fraser C.M."/>
            <person name="Venter J.C."/>
            <person name="Davis R.W."/>
        </authorList>
    </citation>
    <scope>NUCLEOTIDE SEQUENCE [LARGE SCALE GENOMIC DNA]</scope>
    <source>
        <strain evidence="3">cv. Columbia</strain>
    </source>
</reference>
<organism evidence="2 3">
    <name type="scientific">Arabidopsis thaliana</name>
    <name type="common">Mouse-ear cress</name>
    <dbReference type="NCBI Taxonomy" id="3702"/>
    <lineage>
        <taxon>Eukaryota</taxon>
        <taxon>Viridiplantae</taxon>
        <taxon>Streptophyta</taxon>
        <taxon>Embryophyta</taxon>
        <taxon>Tracheophyta</taxon>
        <taxon>Spermatophyta</taxon>
        <taxon>Magnoliopsida</taxon>
        <taxon>eudicotyledons</taxon>
        <taxon>Gunneridae</taxon>
        <taxon>Pentapetalae</taxon>
        <taxon>rosids</taxon>
        <taxon>malvids</taxon>
        <taxon>Brassicales</taxon>
        <taxon>Brassicaceae</taxon>
        <taxon>Camelineae</taxon>
        <taxon>Arabidopsis</taxon>
    </lineage>
</organism>
<dbReference type="Araport" id="AT1G28005"/>
<proteinExistence type="predicted"/>
<dbReference type="RefSeq" id="NP_001321063.1">
    <property type="nucleotide sequence ID" value="NM_001332795.1"/>
</dbReference>
<sequence length="127" mass="13977">MSLERREASCFAPASQYIIINTLFAESFDFVSTTSSVLRNISTAFLLEPPFKYAFAMLIPVCHANENRGSSTSNPIRNISIASTSGMLLKNFSASFNPVLISTRQSLDAKSSVLRSKIPRLVIHSET</sequence>
<dbReference type="InParanoid" id="A0A1P8APR3"/>
<dbReference type="EMBL" id="CP002684">
    <property type="protein sequence ID" value="ANM58643.1"/>
    <property type="molecule type" value="Genomic_DNA"/>
</dbReference>
<dbReference type="Proteomes" id="UP000006548">
    <property type="component" value="Chromosome 1"/>
</dbReference>
<name>A0A1P8APR3_ARATH</name>
<dbReference type="KEGG" id="ath:AT1G28005"/>
<evidence type="ECO:0000313" key="1">
    <source>
        <dbReference type="Araport" id="AT1G28005"/>
    </source>
</evidence>
<evidence type="ECO:0000313" key="2">
    <source>
        <dbReference type="EMBL" id="ANM58643.1"/>
    </source>
</evidence>
<accession>A0A1P8APR3</accession>